<feature type="region of interest" description="Disordered" evidence="1">
    <location>
        <begin position="105"/>
        <end position="125"/>
    </location>
</feature>
<dbReference type="PROSITE" id="PS51257">
    <property type="entry name" value="PROKAR_LIPOPROTEIN"/>
    <property type="match status" value="1"/>
</dbReference>
<comment type="caution">
    <text evidence="3">The sequence shown here is derived from an EMBL/GenBank/DDBJ whole genome shotgun (WGS) entry which is preliminary data.</text>
</comment>
<proteinExistence type="predicted"/>
<dbReference type="EMBL" id="JAHMHQ010000043">
    <property type="protein sequence ID" value="KAK1621850.1"/>
    <property type="molecule type" value="Genomic_DNA"/>
</dbReference>
<keyword evidence="2" id="KW-0732">Signal</keyword>
<keyword evidence="4" id="KW-1185">Reference proteome</keyword>
<name>A0AAI9ZE00_9PEZI</name>
<protein>
    <submittedName>
        <fullName evidence="3">Uncharacterized protein</fullName>
    </submittedName>
</protein>
<feature type="chain" id="PRO_5042486240" evidence="2">
    <location>
        <begin position="19"/>
        <end position="180"/>
    </location>
</feature>
<accession>A0AAI9ZE00</accession>
<evidence type="ECO:0000256" key="1">
    <source>
        <dbReference type="SAM" id="MobiDB-lite"/>
    </source>
</evidence>
<reference evidence="3" key="1">
    <citation type="submission" date="2021-06" db="EMBL/GenBank/DDBJ databases">
        <title>Comparative genomics, transcriptomics and evolutionary studies reveal genomic signatures of adaptation to plant cell wall in hemibiotrophic fungi.</title>
        <authorList>
            <consortium name="DOE Joint Genome Institute"/>
            <person name="Baroncelli R."/>
            <person name="Diaz J.F."/>
            <person name="Benocci T."/>
            <person name="Peng M."/>
            <person name="Battaglia E."/>
            <person name="Haridas S."/>
            <person name="Andreopoulos W."/>
            <person name="Labutti K."/>
            <person name="Pangilinan J."/>
            <person name="Floch G.L."/>
            <person name="Makela M.R."/>
            <person name="Henrissat B."/>
            <person name="Grigoriev I.V."/>
            <person name="Crouch J.A."/>
            <person name="De Vries R.P."/>
            <person name="Sukno S.A."/>
            <person name="Thon M.R."/>
        </authorList>
    </citation>
    <scope>NUCLEOTIDE SEQUENCE</scope>
    <source>
        <strain evidence="3">CBS 102054</strain>
    </source>
</reference>
<evidence type="ECO:0000256" key="2">
    <source>
        <dbReference type="SAM" id="SignalP"/>
    </source>
</evidence>
<evidence type="ECO:0000313" key="4">
    <source>
        <dbReference type="Proteomes" id="UP001243989"/>
    </source>
</evidence>
<dbReference type="AlphaFoldDB" id="A0AAI9ZE00"/>
<gene>
    <name evidence="3" type="ORF">BDP81DRAFT_455911</name>
</gene>
<dbReference type="Proteomes" id="UP001243989">
    <property type="component" value="Unassembled WGS sequence"/>
</dbReference>
<organism evidence="3 4">
    <name type="scientific">Colletotrichum phormii</name>
    <dbReference type="NCBI Taxonomy" id="359342"/>
    <lineage>
        <taxon>Eukaryota</taxon>
        <taxon>Fungi</taxon>
        <taxon>Dikarya</taxon>
        <taxon>Ascomycota</taxon>
        <taxon>Pezizomycotina</taxon>
        <taxon>Sordariomycetes</taxon>
        <taxon>Hypocreomycetidae</taxon>
        <taxon>Glomerellales</taxon>
        <taxon>Glomerellaceae</taxon>
        <taxon>Colletotrichum</taxon>
        <taxon>Colletotrichum acutatum species complex</taxon>
    </lineage>
</organism>
<evidence type="ECO:0000313" key="3">
    <source>
        <dbReference type="EMBL" id="KAK1621850.1"/>
    </source>
</evidence>
<sequence>MRLSAALSVAILASTACAAPVDTEQHPLKFPSVVSKAPTVAAGTVAPSAATSESSSNGNTTPASNIIASAWKQIFGDKEGEEDPNLGRACFCANGKSNRKSQMRRASEWWHSTRPVPGKQGDPLCPDGRPGWIPYRDPPLPDPEYSMPGRVRRNATLLENKIWEIRDTRYDILVASSTFT</sequence>
<dbReference type="GeneID" id="85477974"/>
<dbReference type="RefSeq" id="XP_060437845.1">
    <property type="nucleotide sequence ID" value="XM_060593112.1"/>
</dbReference>
<feature type="signal peptide" evidence="2">
    <location>
        <begin position="1"/>
        <end position="18"/>
    </location>
</feature>